<dbReference type="Proteomes" id="UP001596203">
    <property type="component" value="Unassembled WGS sequence"/>
</dbReference>
<dbReference type="InterPro" id="IPR041735">
    <property type="entry name" value="4OHPhenylPyrv_dOase_C"/>
</dbReference>
<evidence type="ECO:0000256" key="3">
    <source>
        <dbReference type="ARBA" id="ARBA00022723"/>
    </source>
</evidence>
<dbReference type="SUPFAM" id="SSF54593">
    <property type="entry name" value="Glyoxalase/Bleomycin resistance protein/Dihydroxybiphenyl dioxygenase"/>
    <property type="match status" value="1"/>
</dbReference>
<dbReference type="PANTHER" id="PTHR11959">
    <property type="entry name" value="4-HYDROXYPHENYLPYRUVATE DIOXYGENASE"/>
    <property type="match status" value="1"/>
</dbReference>
<evidence type="ECO:0000256" key="2">
    <source>
        <dbReference type="ARBA" id="ARBA00005877"/>
    </source>
</evidence>
<accession>A0ABW1KFB8</accession>
<keyword evidence="8" id="KW-1185">Reference proteome</keyword>
<keyword evidence="7" id="KW-0223">Dioxygenase</keyword>
<evidence type="ECO:0000256" key="5">
    <source>
        <dbReference type="ARBA" id="ARBA00023004"/>
    </source>
</evidence>
<dbReference type="PROSITE" id="PS51819">
    <property type="entry name" value="VOC"/>
    <property type="match status" value="2"/>
</dbReference>
<keyword evidence="4" id="KW-0677">Repeat</keyword>
<keyword evidence="5" id="KW-0408">Iron</keyword>
<dbReference type="InterPro" id="IPR004360">
    <property type="entry name" value="Glyas_Fos-R_dOase_dom"/>
</dbReference>
<name>A0ABW1KFB8_9ACTN</name>
<dbReference type="GO" id="GO:0003868">
    <property type="term" value="F:4-hydroxyphenylpyruvate dioxygenase activity"/>
    <property type="evidence" value="ECO:0007669"/>
    <property type="project" value="UniProtKB-EC"/>
</dbReference>
<dbReference type="InterPro" id="IPR029068">
    <property type="entry name" value="Glyas_Bleomycin-R_OHBP_Dase"/>
</dbReference>
<dbReference type="PANTHER" id="PTHR11959:SF1">
    <property type="entry name" value="4-HYDROXYPHENYLPYRUVATE DIOXYGENASE"/>
    <property type="match status" value="1"/>
</dbReference>
<protein>
    <submittedName>
        <fullName evidence="7">4-hydroxyphenylpyruvate dioxygenase</fullName>
        <ecNumber evidence="7">1.13.11.27</ecNumber>
    </submittedName>
</protein>
<feature type="domain" description="VOC" evidence="6">
    <location>
        <begin position="5"/>
        <end position="135"/>
    </location>
</feature>
<dbReference type="Gene3D" id="3.10.180.10">
    <property type="entry name" value="2,3-Dihydroxybiphenyl 1,2-Dioxygenase, domain 1"/>
    <property type="match status" value="2"/>
</dbReference>
<dbReference type="InterPro" id="IPR005956">
    <property type="entry name" value="4OHPhenylPyrv_dOase"/>
</dbReference>
<evidence type="ECO:0000313" key="8">
    <source>
        <dbReference type="Proteomes" id="UP001596203"/>
    </source>
</evidence>
<dbReference type="NCBIfam" id="TIGR01263">
    <property type="entry name" value="4HPPD"/>
    <property type="match status" value="1"/>
</dbReference>
<dbReference type="PIRSF" id="PIRSF009283">
    <property type="entry name" value="HPP_dOase"/>
    <property type="match status" value="1"/>
</dbReference>
<dbReference type="EC" id="1.13.11.27" evidence="7"/>
<dbReference type="CDD" id="cd07250">
    <property type="entry name" value="HPPD_C_like"/>
    <property type="match status" value="1"/>
</dbReference>
<dbReference type="InterPro" id="IPR041736">
    <property type="entry name" value="4OHPhenylPyrv_dOase_N"/>
</dbReference>
<gene>
    <name evidence="7" type="primary">hppD</name>
    <name evidence="7" type="ORF">ACFP2T_28650</name>
</gene>
<proteinExistence type="inferred from homology"/>
<reference evidence="8" key="1">
    <citation type="journal article" date="2019" name="Int. J. Syst. Evol. Microbiol.">
        <title>The Global Catalogue of Microorganisms (GCM) 10K type strain sequencing project: providing services to taxonomists for standard genome sequencing and annotation.</title>
        <authorList>
            <consortium name="The Broad Institute Genomics Platform"/>
            <consortium name="The Broad Institute Genome Sequencing Center for Infectious Disease"/>
            <person name="Wu L."/>
            <person name="Ma J."/>
        </authorList>
    </citation>
    <scope>NUCLEOTIDE SEQUENCE [LARGE SCALE GENOMIC DNA]</scope>
    <source>
        <strain evidence="8">ZS-35-S2</strain>
    </source>
</reference>
<comment type="similarity">
    <text evidence="2">Belongs to the 4HPPD family.</text>
</comment>
<dbReference type="CDD" id="cd08342">
    <property type="entry name" value="HPPD_N_like"/>
    <property type="match status" value="1"/>
</dbReference>
<dbReference type="EMBL" id="JBHSPR010000029">
    <property type="protein sequence ID" value="MFC6020150.1"/>
    <property type="molecule type" value="Genomic_DNA"/>
</dbReference>
<sequence length="355" mass="38529">MECRTIDHLELFTDDADKAATELCDAFGFTVHGQGGPDNGVQDRRSVLLRQHDIALLVTSALSPAHRADEYVRRHGAGVAVVGLAVDDAAAAFAEAVARGAAPVSPPVVLERDGAQVTIASVEGFGDVEHRFTSRSRADAPFAPGMIEEVAAAPADSGLLRTVDHLAVCLPAGTLDATVRRYRDVFDLDQTFEERIVVGSQAMESKVVQSRSGGVTFTIIEPDTSRAPGQIDKFVRDHDGAGVQHIAFRTEDIAAGVRDCTARGLRFLSTPDGYYTALPERLGEVGVPVPTLRELNILADRDYGGVMLQIFTESRHDRRTLFYELIERRGARTFGSNNIKALYEAVERQQAAERD</sequence>
<evidence type="ECO:0000313" key="7">
    <source>
        <dbReference type="EMBL" id="MFC6020150.1"/>
    </source>
</evidence>
<evidence type="ECO:0000256" key="4">
    <source>
        <dbReference type="ARBA" id="ARBA00022737"/>
    </source>
</evidence>
<dbReference type="Pfam" id="PF00903">
    <property type="entry name" value="Glyoxalase"/>
    <property type="match status" value="1"/>
</dbReference>
<evidence type="ECO:0000256" key="1">
    <source>
        <dbReference type="ARBA" id="ARBA00001962"/>
    </source>
</evidence>
<dbReference type="RefSeq" id="WP_377426966.1">
    <property type="nucleotide sequence ID" value="NZ_JBHSPR010000029.1"/>
</dbReference>
<dbReference type="Pfam" id="PF13669">
    <property type="entry name" value="Glyoxalase_4"/>
    <property type="match status" value="1"/>
</dbReference>
<comment type="cofactor">
    <cofactor evidence="1">
        <name>Fe cation</name>
        <dbReference type="ChEBI" id="CHEBI:24875"/>
    </cofactor>
</comment>
<feature type="domain" description="VOC" evidence="6">
    <location>
        <begin position="162"/>
        <end position="313"/>
    </location>
</feature>
<evidence type="ECO:0000259" key="6">
    <source>
        <dbReference type="PROSITE" id="PS51819"/>
    </source>
</evidence>
<comment type="caution">
    <text evidence="7">The sequence shown here is derived from an EMBL/GenBank/DDBJ whole genome shotgun (WGS) entry which is preliminary data.</text>
</comment>
<dbReference type="InterPro" id="IPR037523">
    <property type="entry name" value="VOC_core"/>
</dbReference>
<keyword evidence="3" id="KW-0479">Metal-binding</keyword>
<organism evidence="7 8">
    <name type="scientific">Plantactinospora solaniradicis</name>
    <dbReference type="NCBI Taxonomy" id="1723736"/>
    <lineage>
        <taxon>Bacteria</taxon>
        <taxon>Bacillati</taxon>
        <taxon>Actinomycetota</taxon>
        <taxon>Actinomycetes</taxon>
        <taxon>Micromonosporales</taxon>
        <taxon>Micromonosporaceae</taxon>
        <taxon>Plantactinospora</taxon>
    </lineage>
</organism>
<keyword evidence="7" id="KW-0560">Oxidoreductase</keyword>